<accession>A0A0X3AMV1</accession>
<keyword evidence="2" id="KW-1003">Cell membrane</keyword>
<feature type="transmembrane region" description="Helical" evidence="6">
    <location>
        <begin position="20"/>
        <end position="41"/>
    </location>
</feature>
<gene>
    <name evidence="7" type="ORF">Ga0061079_10321</name>
</gene>
<evidence type="ECO:0000256" key="1">
    <source>
        <dbReference type="ARBA" id="ARBA00004651"/>
    </source>
</evidence>
<evidence type="ECO:0000256" key="2">
    <source>
        <dbReference type="ARBA" id="ARBA00022475"/>
    </source>
</evidence>
<proteinExistence type="predicted"/>
<dbReference type="PANTHER" id="PTHR30250:SF11">
    <property type="entry name" value="O-ANTIGEN TRANSPORTER-RELATED"/>
    <property type="match status" value="1"/>
</dbReference>
<dbReference type="STRING" id="1586267.GCA_001418685_00543"/>
<evidence type="ECO:0000256" key="5">
    <source>
        <dbReference type="ARBA" id="ARBA00023136"/>
    </source>
</evidence>
<reference evidence="7 8" key="1">
    <citation type="submission" date="2016-01" db="EMBL/GenBank/DDBJ databases">
        <authorList>
            <person name="McClelland M."/>
            <person name="Jain A."/>
            <person name="Saraogi P."/>
            <person name="Mendelson R."/>
            <person name="Westerman R."/>
            <person name="SanMiguel P."/>
            <person name="Csonka L."/>
        </authorList>
    </citation>
    <scope>NUCLEOTIDE SEQUENCE [LARGE SCALE GENOMIC DNA]</scope>
    <source>
        <strain evidence="7 8">R-53146</strain>
    </source>
</reference>
<name>A0A0X3AMV1_9FLAO</name>
<dbReference type="OrthoDB" id="1186186at2"/>
<dbReference type="InterPro" id="IPR050833">
    <property type="entry name" value="Poly_Biosynth_Transport"/>
</dbReference>
<comment type="subcellular location">
    <subcellularLocation>
        <location evidence="1">Cell membrane</location>
        <topology evidence="1">Multi-pass membrane protein</topology>
    </subcellularLocation>
</comment>
<evidence type="ECO:0000256" key="4">
    <source>
        <dbReference type="ARBA" id="ARBA00022989"/>
    </source>
</evidence>
<feature type="transmembrane region" description="Helical" evidence="6">
    <location>
        <begin position="121"/>
        <end position="139"/>
    </location>
</feature>
<organism evidence="7 8">
    <name type="scientific">Apibacter mensalis</name>
    <dbReference type="NCBI Taxonomy" id="1586267"/>
    <lineage>
        <taxon>Bacteria</taxon>
        <taxon>Pseudomonadati</taxon>
        <taxon>Bacteroidota</taxon>
        <taxon>Flavobacteriia</taxon>
        <taxon>Flavobacteriales</taxon>
        <taxon>Weeksellaceae</taxon>
        <taxon>Apibacter</taxon>
    </lineage>
</organism>
<evidence type="ECO:0000313" key="8">
    <source>
        <dbReference type="Proteomes" id="UP000182761"/>
    </source>
</evidence>
<dbReference type="EMBL" id="FCOR01000003">
    <property type="protein sequence ID" value="CVK15711.1"/>
    <property type="molecule type" value="Genomic_DNA"/>
</dbReference>
<keyword evidence="8" id="KW-1185">Reference proteome</keyword>
<keyword evidence="5 6" id="KW-0472">Membrane</keyword>
<evidence type="ECO:0000256" key="3">
    <source>
        <dbReference type="ARBA" id="ARBA00022692"/>
    </source>
</evidence>
<feature type="transmembrane region" description="Helical" evidence="6">
    <location>
        <begin position="386"/>
        <end position="411"/>
    </location>
</feature>
<feature type="transmembrane region" description="Helical" evidence="6">
    <location>
        <begin position="99"/>
        <end position="115"/>
    </location>
</feature>
<evidence type="ECO:0000313" key="7">
    <source>
        <dbReference type="EMBL" id="CVK15711.1"/>
    </source>
</evidence>
<dbReference type="PANTHER" id="PTHR30250">
    <property type="entry name" value="PST FAMILY PREDICTED COLANIC ACID TRANSPORTER"/>
    <property type="match status" value="1"/>
</dbReference>
<feature type="transmembrane region" description="Helical" evidence="6">
    <location>
        <begin position="47"/>
        <end position="64"/>
    </location>
</feature>
<feature type="transmembrane region" description="Helical" evidence="6">
    <location>
        <begin position="256"/>
        <end position="274"/>
    </location>
</feature>
<dbReference type="Pfam" id="PF13440">
    <property type="entry name" value="Polysacc_synt_3"/>
    <property type="match status" value="1"/>
</dbReference>
<protein>
    <submittedName>
        <fullName evidence="7">Membrane protein involved in the export of O-antigen and teichoic acid</fullName>
    </submittedName>
</protein>
<feature type="transmembrane region" description="Helical" evidence="6">
    <location>
        <begin position="151"/>
        <end position="172"/>
    </location>
</feature>
<keyword evidence="3 6" id="KW-0812">Transmembrane</keyword>
<feature type="transmembrane region" description="Helical" evidence="6">
    <location>
        <begin position="294"/>
        <end position="317"/>
    </location>
</feature>
<keyword evidence="4 6" id="KW-1133">Transmembrane helix</keyword>
<dbReference type="RefSeq" id="WP_055424939.1">
    <property type="nucleotide sequence ID" value="NZ_FCOR01000003.1"/>
</dbReference>
<dbReference type="GO" id="GO:0005886">
    <property type="term" value="C:plasma membrane"/>
    <property type="evidence" value="ECO:0007669"/>
    <property type="project" value="UniProtKB-SubCell"/>
</dbReference>
<feature type="transmembrane region" description="Helical" evidence="6">
    <location>
        <begin position="329"/>
        <end position="349"/>
    </location>
</feature>
<feature type="transmembrane region" description="Helical" evidence="6">
    <location>
        <begin position="361"/>
        <end position="380"/>
    </location>
</feature>
<dbReference type="Proteomes" id="UP000182761">
    <property type="component" value="Unassembled WGS sequence"/>
</dbReference>
<evidence type="ECO:0000256" key="6">
    <source>
        <dbReference type="SAM" id="Phobius"/>
    </source>
</evidence>
<sequence length="414" mass="46901">MIKSIISFLIEFKKNKGAYIAISQVVSKLAMVGNSFFIVRILTKEEFGSVTLALSILSFLMPFINMGSQNGLLRFGSLASTNKAKDVLSYYNFNVGNKLNGITIFLFLIICLFFATKYKLLTTISWILSLRLVSLSFFFQIRIDYQIRNNNFGYAITDMMFNVCTLVLSFLLSLIFGIYGYVCSLSLSCIFFYCVLKKSLKFVAITNLPVSKKEFWKYSLGSSIANFLHTSISSIDTFMVGYFLSAINIAEYRISSIIPFNLFFIAQMFIVTDYPNFIKNFNNKKYFQTYIKNYFTIFFSLGIVLIAVFFLYGDFIIKLLFGSNYHATSAFYILILITVFSLLVLIPFGNITAALGLLKKNIYASVGAISIQLLTGLLLIPHYGILGAAIATGLAYIYSGFYNMIAVYFHFKKH</sequence>
<dbReference type="AlphaFoldDB" id="A0A0X3AMV1"/>